<comment type="caution">
    <text evidence="2">The sequence shown here is derived from an EMBL/GenBank/DDBJ whole genome shotgun (WGS) entry which is preliminary data.</text>
</comment>
<sequence length="198" mass="21960">MSLKNLNPRLGLMLLFILVAGIIRVVLGADSNMSPIAMFTPVGAMALFGGASFSQKWKSYAFPLLTLFISDIILMQVFHKEYASGLLYKGWMWNYVSFVLMVLIGQVMIQKISVGRIVLASVAAAFLHFLVSNFGVWVSGSTDITTGLPFTRDIAGLTKCYILAIPYMQYTLIGTLIYSAIFFGGFELVQRRLRPAHQ</sequence>
<feature type="transmembrane region" description="Helical" evidence="1">
    <location>
        <begin position="116"/>
        <end position="138"/>
    </location>
</feature>
<reference evidence="2" key="1">
    <citation type="submission" date="2020-05" db="EMBL/GenBank/DDBJ databases">
        <title>Chitinophaga laudate sp. nov., isolated from a tropical peat swamp.</title>
        <authorList>
            <person name="Goh C.B.S."/>
            <person name="Lee M.S."/>
            <person name="Parimannan S."/>
            <person name="Pasbakhsh P."/>
            <person name="Yule C.M."/>
            <person name="Rajandas H."/>
            <person name="Loke S."/>
            <person name="Croft L."/>
            <person name="Tan J.B.L."/>
        </authorList>
    </citation>
    <scope>NUCLEOTIDE SEQUENCE</scope>
    <source>
        <strain evidence="2">Mgbs1</strain>
    </source>
</reference>
<protein>
    <submittedName>
        <fullName evidence="2">Uncharacterized protein</fullName>
    </submittedName>
</protein>
<feature type="transmembrane region" description="Helical" evidence="1">
    <location>
        <begin position="12"/>
        <end position="29"/>
    </location>
</feature>
<keyword evidence="3" id="KW-1185">Reference proteome</keyword>
<dbReference type="InterPro" id="IPR046487">
    <property type="entry name" value="DUF6580"/>
</dbReference>
<dbReference type="AlphaFoldDB" id="A0A9Q5DDG6"/>
<accession>A0A9Q5DDG6</accession>
<dbReference type="Pfam" id="PF20221">
    <property type="entry name" value="DUF6580"/>
    <property type="match status" value="1"/>
</dbReference>
<keyword evidence="1" id="KW-1133">Transmembrane helix</keyword>
<name>A0A9Q5DDG6_9BACT</name>
<dbReference type="EMBL" id="RIAR02000001">
    <property type="protein sequence ID" value="NSL89822.1"/>
    <property type="molecule type" value="Genomic_DNA"/>
</dbReference>
<feature type="transmembrane region" description="Helical" evidence="1">
    <location>
        <begin position="167"/>
        <end position="189"/>
    </location>
</feature>
<keyword evidence="1" id="KW-0472">Membrane</keyword>
<dbReference type="Proteomes" id="UP000281028">
    <property type="component" value="Unassembled WGS sequence"/>
</dbReference>
<proteinExistence type="predicted"/>
<gene>
    <name evidence="2" type="ORF">ECE50_023475</name>
</gene>
<evidence type="ECO:0000256" key="1">
    <source>
        <dbReference type="SAM" id="Phobius"/>
    </source>
</evidence>
<feature type="transmembrane region" description="Helical" evidence="1">
    <location>
        <begin position="91"/>
        <end position="109"/>
    </location>
</feature>
<dbReference type="OrthoDB" id="9806699at2"/>
<feature type="transmembrane region" description="Helical" evidence="1">
    <location>
        <begin position="60"/>
        <end position="79"/>
    </location>
</feature>
<evidence type="ECO:0000313" key="2">
    <source>
        <dbReference type="EMBL" id="NSL89822.1"/>
    </source>
</evidence>
<organism evidence="2 3">
    <name type="scientific">Chitinophaga solisilvae</name>
    <dbReference type="NCBI Taxonomy" id="1233460"/>
    <lineage>
        <taxon>Bacteria</taxon>
        <taxon>Pseudomonadati</taxon>
        <taxon>Bacteroidota</taxon>
        <taxon>Chitinophagia</taxon>
        <taxon>Chitinophagales</taxon>
        <taxon>Chitinophagaceae</taxon>
        <taxon>Chitinophaga</taxon>
    </lineage>
</organism>
<feature type="transmembrane region" description="Helical" evidence="1">
    <location>
        <begin position="35"/>
        <end position="53"/>
    </location>
</feature>
<evidence type="ECO:0000313" key="3">
    <source>
        <dbReference type="Proteomes" id="UP000281028"/>
    </source>
</evidence>
<keyword evidence="1" id="KW-0812">Transmembrane</keyword>